<organism evidence="2 3">
    <name type="scientific">Botryotinia fuckeliana (strain T4)</name>
    <name type="common">Noble rot fungus</name>
    <name type="synonym">Botrytis cinerea</name>
    <dbReference type="NCBI Taxonomy" id="999810"/>
    <lineage>
        <taxon>Eukaryota</taxon>
        <taxon>Fungi</taxon>
        <taxon>Dikarya</taxon>
        <taxon>Ascomycota</taxon>
        <taxon>Pezizomycotina</taxon>
        <taxon>Leotiomycetes</taxon>
        <taxon>Helotiales</taxon>
        <taxon>Sclerotiniaceae</taxon>
        <taxon>Botrytis</taxon>
    </lineage>
</organism>
<feature type="transmembrane region" description="Helical" evidence="1">
    <location>
        <begin position="12"/>
        <end position="33"/>
    </location>
</feature>
<dbReference type="HOGENOM" id="CLU_3087028_0_0_1"/>
<gene>
    <name evidence="2" type="ORF">BofuT4_P149570.1</name>
</gene>
<evidence type="ECO:0000313" key="2">
    <source>
        <dbReference type="EMBL" id="CCD56347.1"/>
    </source>
</evidence>
<sequence>MCSVPEPSVNQIIELFFSFSFLRSIPIVLQVILQNAKEITERRCAKKLVWNK</sequence>
<dbReference type="InParanoid" id="G2YXA9"/>
<keyword evidence="1" id="KW-1133">Transmembrane helix</keyword>
<dbReference type="Proteomes" id="UP000008177">
    <property type="component" value="Unplaced contigs"/>
</dbReference>
<keyword evidence="1" id="KW-0812">Transmembrane</keyword>
<reference evidence="3" key="1">
    <citation type="journal article" date="2011" name="PLoS Genet.">
        <title>Genomic analysis of the necrotrophic fungal pathogens Sclerotinia sclerotiorum and Botrytis cinerea.</title>
        <authorList>
            <person name="Amselem J."/>
            <person name="Cuomo C.A."/>
            <person name="van Kan J.A."/>
            <person name="Viaud M."/>
            <person name="Benito E.P."/>
            <person name="Couloux A."/>
            <person name="Coutinho P.M."/>
            <person name="de Vries R.P."/>
            <person name="Dyer P.S."/>
            <person name="Fillinger S."/>
            <person name="Fournier E."/>
            <person name="Gout L."/>
            <person name="Hahn M."/>
            <person name="Kohn L."/>
            <person name="Lapalu N."/>
            <person name="Plummer K.M."/>
            <person name="Pradier J.M."/>
            <person name="Quevillon E."/>
            <person name="Sharon A."/>
            <person name="Simon A."/>
            <person name="ten Have A."/>
            <person name="Tudzynski B."/>
            <person name="Tudzynski P."/>
            <person name="Wincker P."/>
            <person name="Andrew M."/>
            <person name="Anthouard V."/>
            <person name="Beever R.E."/>
            <person name="Beffa R."/>
            <person name="Benoit I."/>
            <person name="Bouzid O."/>
            <person name="Brault B."/>
            <person name="Chen Z."/>
            <person name="Choquer M."/>
            <person name="Collemare J."/>
            <person name="Cotton P."/>
            <person name="Danchin E.G."/>
            <person name="Da Silva C."/>
            <person name="Gautier A."/>
            <person name="Giraud C."/>
            <person name="Giraud T."/>
            <person name="Gonzalez C."/>
            <person name="Grossetete S."/>
            <person name="Guldener U."/>
            <person name="Henrissat B."/>
            <person name="Howlett B.J."/>
            <person name="Kodira C."/>
            <person name="Kretschmer M."/>
            <person name="Lappartient A."/>
            <person name="Leroch M."/>
            <person name="Levis C."/>
            <person name="Mauceli E."/>
            <person name="Neuveglise C."/>
            <person name="Oeser B."/>
            <person name="Pearson M."/>
            <person name="Poulain J."/>
            <person name="Poussereau N."/>
            <person name="Quesneville H."/>
            <person name="Rascle C."/>
            <person name="Schumacher J."/>
            <person name="Segurens B."/>
            <person name="Sexton A."/>
            <person name="Silva E."/>
            <person name="Sirven C."/>
            <person name="Soanes D.M."/>
            <person name="Talbot N.J."/>
            <person name="Templeton M."/>
            <person name="Yandava C."/>
            <person name="Yarden O."/>
            <person name="Zeng Q."/>
            <person name="Rollins J.A."/>
            <person name="Lebrun M.H."/>
            <person name="Dickman M."/>
        </authorList>
    </citation>
    <scope>NUCLEOTIDE SEQUENCE [LARGE SCALE GENOMIC DNA]</scope>
    <source>
        <strain evidence="3">T4</strain>
    </source>
</reference>
<protein>
    <submittedName>
        <fullName evidence="2">Uncharacterized protein</fullName>
    </submittedName>
</protein>
<evidence type="ECO:0000256" key="1">
    <source>
        <dbReference type="SAM" id="Phobius"/>
    </source>
</evidence>
<dbReference type="AlphaFoldDB" id="G2YXA9"/>
<dbReference type="EMBL" id="FQ790359">
    <property type="protein sequence ID" value="CCD56347.1"/>
    <property type="molecule type" value="Genomic_DNA"/>
</dbReference>
<keyword evidence="1" id="KW-0472">Membrane</keyword>
<evidence type="ECO:0000313" key="3">
    <source>
        <dbReference type="Proteomes" id="UP000008177"/>
    </source>
</evidence>
<proteinExistence type="predicted"/>
<name>G2YXA9_BOTF4</name>
<accession>G2YXA9</accession>